<keyword evidence="3" id="KW-1185">Reference proteome</keyword>
<dbReference type="Proteomes" id="UP000371423">
    <property type="component" value="Unassembled WGS sequence"/>
</dbReference>
<name>A0A5P0ZPA8_9LACO</name>
<evidence type="ECO:0000313" key="2">
    <source>
        <dbReference type="EMBL" id="MQS96520.1"/>
    </source>
</evidence>
<sequence>MELTTSKYRILETNVLLERFVTYNEVFAEYFKTMKVIERGEALRYETYARLQENYLSNIHKFIKLCNSYITKYQLENSLIAEKLNQYFLDLIDGISCLDTDQNQINHPKLEEAKQKIKQRQVDFIHTIGFLTK</sequence>
<dbReference type="Proteomes" id="UP000414364">
    <property type="component" value="Unassembled WGS sequence"/>
</dbReference>
<evidence type="ECO:0000313" key="3">
    <source>
        <dbReference type="Proteomes" id="UP000371423"/>
    </source>
</evidence>
<accession>A0A5P0ZPA8</accession>
<comment type="caution">
    <text evidence="1">The sequence shown here is derived from an EMBL/GenBank/DDBJ whole genome shotgun (WGS) entry which is preliminary data.</text>
</comment>
<evidence type="ECO:0000313" key="1">
    <source>
        <dbReference type="EMBL" id="MQS76084.1"/>
    </source>
</evidence>
<protein>
    <submittedName>
        <fullName evidence="1">Uncharacterized protein</fullName>
    </submittedName>
</protein>
<dbReference type="OrthoDB" id="2305364at2"/>
<organism evidence="1 4">
    <name type="scientific">Companilactobacillus halodurans</name>
    <dbReference type="NCBI Taxonomy" id="2584183"/>
    <lineage>
        <taxon>Bacteria</taxon>
        <taxon>Bacillati</taxon>
        <taxon>Bacillota</taxon>
        <taxon>Bacilli</taxon>
        <taxon>Lactobacillales</taxon>
        <taxon>Lactobacillaceae</taxon>
        <taxon>Companilactobacillus</taxon>
    </lineage>
</organism>
<dbReference type="RefSeq" id="WP_153385476.1">
    <property type="nucleotide sequence ID" value="NZ_VDFO01000003.1"/>
</dbReference>
<gene>
    <name evidence="2" type="ORF">FHL05_01255</name>
    <name evidence="1" type="ORF">FHL06_06755</name>
</gene>
<evidence type="ECO:0000313" key="4">
    <source>
        <dbReference type="Proteomes" id="UP000414364"/>
    </source>
</evidence>
<dbReference type="EMBL" id="VDFO01000003">
    <property type="protein sequence ID" value="MQS96520.1"/>
    <property type="molecule type" value="Genomic_DNA"/>
</dbReference>
<dbReference type="EMBL" id="VDFP01000011">
    <property type="protein sequence ID" value="MQS76084.1"/>
    <property type="molecule type" value="Genomic_DNA"/>
</dbReference>
<proteinExistence type="predicted"/>
<reference evidence="3 4" key="1">
    <citation type="journal article" date="2019" name="Syst. Appl. Microbiol.">
        <title>Polyphasic characterization of two novel Lactobacillus spp. isolated from blown salami packages: Description of Lactobacillus halodurans sp. nov. and Lactobacillus salsicarnum sp. nov.</title>
        <authorList>
            <person name="Schuster J.A."/>
            <person name="Klingl A."/>
            <person name="Vogel R.F."/>
            <person name="Ehrmann M.A."/>
        </authorList>
    </citation>
    <scope>NUCLEOTIDE SEQUENCE [LARGE SCALE GENOMIC DNA]</scope>
    <source>
        <strain evidence="2 3">TMW 1.1920</strain>
        <strain evidence="1 4">TMW 1.2172</strain>
    </source>
</reference>
<dbReference type="AlphaFoldDB" id="A0A5P0ZPA8"/>